<evidence type="ECO:0000256" key="9">
    <source>
        <dbReference type="ARBA" id="ARBA00023170"/>
    </source>
</evidence>
<keyword evidence="9" id="KW-0675">Receptor</keyword>
<evidence type="ECO:0000256" key="7">
    <source>
        <dbReference type="ARBA" id="ARBA00022989"/>
    </source>
</evidence>
<keyword evidence="8" id="KW-0472">Membrane</keyword>
<accession>A0ABM3GVM3</accession>
<dbReference type="Proteomes" id="UP000827889">
    <property type="component" value="Chromosome 11"/>
</dbReference>
<evidence type="ECO:0000313" key="11">
    <source>
        <dbReference type="Proteomes" id="UP000827889"/>
    </source>
</evidence>
<evidence type="ECO:0000256" key="5">
    <source>
        <dbReference type="ARBA" id="ARBA00022692"/>
    </source>
</evidence>
<sequence length="262" mass="29274">MNNFSGGLPSKYFDSWIAMKFDETDEVVYYADRMVQYAWFTSSYGDYDYSFTILNKGIEMEYNKILEYLTVIDLSSNGFIGEIPSSIGSLKELHLLNLSNNAIAGSIPSSLGNLTKLEALDLSSNELIGKIPPELTQLTSLAFFNASRNRLSGPIPREKQFNTFENSSYGGNLGLCGAPLTKKCGDLEAPPPPPSNDMLVKEGSRTSWIKELDWKIVLMGVASGSVVGTVMGLNYTTRIQHWFVVKFCRGKQRGRRHRRRVV</sequence>
<evidence type="ECO:0000256" key="1">
    <source>
        <dbReference type="ARBA" id="ARBA00004251"/>
    </source>
</evidence>
<gene>
    <name evidence="12" type="primary">LOC125312832</name>
</gene>
<evidence type="ECO:0000256" key="4">
    <source>
        <dbReference type="ARBA" id="ARBA00022614"/>
    </source>
</evidence>
<dbReference type="InterPro" id="IPR032675">
    <property type="entry name" value="LRR_dom_sf"/>
</dbReference>
<keyword evidence="7" id="KW-1133">Transmembrane helix</keyword>
<organism evidence="11 12">
    <name type="scientific">Rhodamnia argentea</name>
    <dbReference type="NCBI Taxonomy" id="178133"/>
    <lineage>
        <taxon>Eukaryota</taxon>
        <taxon>Viridiplantae</taxon>
        <taxon>Streptophyta</taxon>
        <taxon>Embryophyta</taxon>
        <taxon>Tracheophyta</taxon>
        <taxon>Spermatophyta</taxon>
        <taxon>Magnoliopsida</taxon>
        <taxon>eudicotyledons</taxon>
        <taxon>Gunneridae</taxon>
        <taxon>Pentapetalae</taxon>
        <taxon>rosids</taxon>
        <taxon>malvids</taxon>
        <taxon>Myrtales</taxon>
        <taxon>Myrtaceae</taxon>
        <taxon>Myrtoideae</taxon>
        <taxon>Myrteae</taxon>
        <taxon>Australasian group</taxon>
        <taxon>Rhodamnia</taxon>
    </lineage>
</organism>
<keyword evidence="5" id="KW-0812">Transmembrane</keyword>
<comment type="subcellular location">
    <subcellularLocation>
        <location evidence="1">Cell membrane</location>
        <topology evidence="1">Single-pass type I membrane protein</topology>
    </subcellularLocation>
</comment>
<keyword evidence="11" id="KW-1185">Reference proteome</keyword>
<dbReference type="PRINTS" id="PR00019">
    <property type="entry name" value="LEURICHRPT"/>
</dbReference>
<keyword evidence="4" id="KW-0433">Leucine-rich repeat</keyword>
<name>A0ABM3GVM3_9MYRT</name>
<keyword evidence="10" id="KW-0325">Glycoprotein</keyword>
<evidence type="ECO:0000256" key="3">
    <source>
        <dbReference type="ARBA" id="ARBA00022475"/>
    </source>
</evidence>
<dbReference type="Gene3D" id="3.80.10.10">
    <property type="entry name" value="Ribonuclease Inhibitor"/>
    <property type="match status" value="1"/>
</dbReference>
<keyword evidence="6" id="KW-0677">Repeat</keyword>
<dbReference type="RefSeq" id="XP_048128400.1">
    <property type="nucleotide sequence ID" value="XM_048272443.1"/>
</dbReference>
<dbReference type="GeneID" id="125312832"/>
<dbReference type="SUPFAM" id="SSF52058">
    <property type="entry name" value="L domain-like"/>
    <property type="match status" value="1"/>
</dbReference>
<reference evidence="12" key="1">
    <citation type="submission" date="2025-08" db="UniProtKB">
        <authorList>
            <consortium name="RefSeq"/>
        </authorList>
    </citation>
    <scope>IDENTIFICATION</scope>
    <source>
        <tissue evidence="12">Leaf</tissue>
    </source>
</reference>
<proteinExistence type="inferred from homology"/>
<dbReference type="InterPro" id="IPR001611">
    <property type="entry name" value="Leu-rich_rpt"/>
</dbReference>
<evidence type="ECO:0000256" key="6">
    <source>
        <dbReference type="ARBA" id="ARBA00022737"/>
    </source>
</evidence>
<dbReference type="PANTHER" id="PTHR27004:SF456">
    <property type="entry name" value="LEUCINE-RICH REPEAT-CONTAINING N-TERMINAL PLANT-TYPE DOMAIN-CONTAINING PROTEIN"/>
    <property type="match status" value="1"/>
</dbReference>
<evidence type="ECO:0000256" key="2">
    <source>
        <dbReference type="ARBA" id="ARBA00009592"/>
    </source>
</evidence>
<comment type="similarity">
    <text evidence="2">Belongs to the RLP family.</text>
</comment>
<evidence type="ECO:0000256" key="8">
    <source>
        <dbReference type="ARBA" id="ARBA00023136"/>
    </source>
</evidence>
<dbReference type="PANTHER" id="PTHR27004">
    <property type="entry name" value="RECEPTOR-LIKE PROTEIN 12 ISOFORM X1"/>
    <property type="match status" value="1"/>
</dbReference>
<keyword evidence="3" id="KW-1003">Cell membrane</keyword>
<protein>
    <submittedName>
        <fullName evidence="12">Receptor-like protein 6</fullName>
    </submittedName>
</protein>
<dbReference type="Pfam" id="PF13855">
    <property type="entry name" value="LRR_8"/>
    <property type="match status" value="1"/>
</dbReference>
<evidence type="ECO:0000313" key="12">
    <source>
        <dbReference type="RefSeq" id="XP_048128400.1"/>
    </source>
</evidence>
<evidence type="ECO:0000256" key="10">
    <source>
        <dbReference type="ARBA" id="ARBA00023180"/>
    </source>
</evidence>